<dbReference type="SUPFAM" id="SSF109709">
    <property type="entry name" value="KorB DNA-binding domain-like"/>
    <property type="match status" value="1"/>
</dbReference>
<feature type="region of interest" description="Disordered" evidence="1">
    <location>
        <begin position="644"/>
        <end position="692"/>
    </location>
</feature>
<dbReference type="SMART" id="SM00470">
    <property type="entry name" value="ParB"/>
    <property type="match status" value="1"/>
</dbReference>
<dbReference type="KEGG" id="sya:A6768_11685"/>
<proteinExistence type="predicted"/>
<dbReference type="Gene3D" id="3.90.1530.30">
    <property type="match status" value="1"/>
</dbReference>
<dbReference type="InterPro" id="IPR003115">
    <property type="entry name" value="ParB_N"/>
</dbReference>
<dbReference type="CDD" id="cd16406">
    <property type="entry name" value="ParB_N_like"/>
    <property type="match status" value="1"/>
</dbReference>
<dbReference type="InterPro" id="IPR036086">
    <property type="entry name" value="ParB/Sulfiredoxin_sf"/>
</dbReference>
<dbReference type="Pfam" id="PF17762">
    <property type="entry name" value="HTH_ParB"/>
    <property type="match status" value="1"/>
</dbReference>
<gene>
    <name evidence="3" type="ORF">A6768_11685</name>
</gene>
<dbReference type="Gene3D" id="1.10.10.2830">
    <property type="match status" value="1"/>
</dbReference>
<dbReference type="PANTHER" id="PTHR33375:SF7">
    <property type="entry name" value="CHROMOSOME 2-PARTITIONING PROTEIN PARB-RELATED"/>
    <property type="match status" value="1"/>
</dbReference>
<dbReference type="GeneID" id="57777496"/>
<dbReference type="GO" id="GO:0007059">
    <property type="term" value="P:chromosome segregation"/>
    <property type="evidence" value="ECO:0007669"/>
    <property type="project" value="TreeGrafter"/>
</dbReference>
<accession>A0A291MZR3</accession>
<dbReference type="Proteomes" id="UP000219422">
    <property type="component" value="Chromosome"/>
</dbReference>
<organism evidence="3 4">
    <name type="scientific">Sphingobium yanoikuyae</name>
    <name type="common">Sphingomonas yanoikuyae</name>
    <dbReference type="NCBI Taxonomy" id="13690"/>
    <lineage>
        <taxon>Bacteria</taxon>
        <taxon>Pseudomonadati</taxon>
        <taxon>Pseudomonadota</taxon>
        <taxon>Alphaproteobacteria</taxon>
        <taxon>Sphingomonadales</taxon>
        <taxon>Sphingomonadaceae</taxon>
        <taxon>Sphingobium</taxon>
    </lineage>
</organism>
<feature type="compositionally biased region" description="Gly residues" evidence="1">
    <location>
        <begin position="393"/>
        <end position="404"/>
    </location>
</feature>
<sequence length="692" mass="76078">MIQTVKLSKLHLSELNVRKSNDLNIDEIAADIEARGVLQNLLVTLMTKPRGHFAVFDGRRRLTSLNLLAERGVIDAEAYDVPVMVLKGDDATLSETSLAANFHQLKMGPAEECRAFQHFLGLTGNIDAVAKRFGLTRRFIEGRLRLAALAEPIFDALNTGKMTLDLAKAYASTENQEKQLLIWNSYGTSYGEDTIRRAIANESMKANDPVAILVGEDAYAKAGGKVDRDLFSDSGDRWINPEIAQRLASDLMEAEAKRIGEEIGLAWIRPIASAYTYNAAAGLYRVSLPQPDLTDEQSARLADIEARHEAIQGEMEDEDLDEDAYKALDQEYDALAEEAEAIHRRAPYLPDDLKSQVGLFLTLSPQGAMKLDTDYYSEQPIRLDDQGDDEGAGEGGGFTTGGQLGDRPKADPAPETVGPGGKPLSAKLYDELAMQRRDVLAACLLAHPALALDYALFAMVDDRTSHFSDYGTTIRAHRPQDPVFGEVPSTRAREYLAEAHDGLDASWTEHKSEVDRFEGFRALDDDSKASWLAYIVAMSLEAKRPGYAIAQNKLQNRIASIIEVDVAAWWRPTSENFFDRVNKGTILTLLNEIGGETLTARHATLKKTDISQSCHKLFAGESIVETDVKEAALQWVPNAMRFLDVPGDQPSEVDETFDGQEDAELSDEDVDAVADDDEELPAEAADPDAIAA</sequence>
<evidence type="ECO:0000256" key="1">
    <source>
        <dbReference type="SAM" id="MobiDB-lite"/>
    </source>
</evidence>
<dbReference type="InterPro" id="IPR050336">
    <property type="entry name" value="Chromosome_partition/occlusion"/>
</dbReference>
<evidence type="ECO:0000313" key="4">
    <source>
        <dbReference type="Proteomes" id="UP000219422"/>
    </source>
</evidence>
<dbReference type="GO" id="GO:0005694">
    <property type="term" value="C:chromosome"/>
    <property type="evidence" value="ECO:0007669"/>
    <property type="project" value="TreeGrafter"/>
</dbReference>
<dbReference type="AlphaFoldDB" id="A0A291MZR3"/>
<reference evidence="3 4" key="1">
    <citation type="submission" date="2017-10" db="EMBL/GenBank/DDBJ databases">
        <title>Sphingobium yanoikuyae S72.</title>
        <authorList>
            <person name="Sanchez E."/>
            <person name="Bustos P."/>
            <person name="Mendoza P."/>
            <person name="Guo X."/>
            <person name="Mendoza A."/>
        </authorList>
    </citation>
    <scope>NUCLEOTIDE SEQUENCE [LARGE SCALE GENOMIC DNA]</scope>
    <source>
        <strain evidence="3 4">S72</strain>
    </source>
</reference>
<dbReference type="RefSeq" id="WP_097383714.1">
    <property type="nucleotide sequence ID" value="NZ_CP023741.1"/>
</dbReference>
<protein>
    <submittedName>
        <fullName evidence="3">Chromosome partitioning protein ParB</fullName>
    </submittedName>
</protein>
<dbReference type="InterPro" id="IPR041468">
    <property type="entry name" value="HTH_ParB/Spo0J"/>
</dbReference>
<dbReference type="Pfam" id="PF02195">
    <property type="entry name" value="ParB_N"/>
    <property type="match status" value="1"/>
</dbReference>
<evidence type="ECO:0000313" key="3">
    <source>
        <dbReference type="EMBL" id="ATI80589.1"/>
    </source>
</evidence>
<name>A0A291MZR3_SPHYA</name>
<dbReference type="PANTHER" id="PTHR33375">
    <property type="entry name" value="CHROMOSOME-PARTITIONING PROTEIN PARB-RELATED"/>
    <property type="match status" value="1"/>
</dbReference>
<feature type="compositionally biased region" description="Low complexity" evidence="1">
    <location>
        <begin position="682"/>
        <end position="692"/>
    </location>
</feature>
<dbReference type="SUPFAM" id="SSF110849">
    <property type="entry name" value="ParB/Sulfiredoxin"/>
    <property type="match status" value="1"/>
</dbReference>
<dbReference type="EMBL" id="CP023741">
    <property type="protein sequence ID" value="ATI80589.1"/>
    <property type="molecule type" value="Genomic_DNA"/>
</dbReference>
<feature type="domain" description="ParB-like N-terminal" evidence="2">
    <location>
        <begin position="3"/>
        <end position="102"/>
    </location>
</feature>
<feature type="region of interest" description="Disordered" evidence="1">
    <location>
        <begin position="381"/>
        <end position="422"/>
    </location>
</feature>
<evidence type="ECO:0000259" key="2">
    <source>
        <dbReference type="SMART" id="SM00470"/>
    </source>
</evidence>
<feature type="compositionally biased region" description="Acidic residues" evidence="1">
    <location>
        <begin position="651"/>
        <end position="681"/>
    </location>
</feature>